<dbReference type="InterPro" id="IPR001708">
    <property type="entry name" value="YidC/ALB3/OXA1/COX18"/>
</dbReference>
<keyword evidence="9 13" id="KW-0472">Membrane</keyword>
<dbReference type="KEGG" id="ddf:DEFDS_0349"/>
<dbReference type="GO" id="GO:0032977">
    <property type="term" value="F:membrane insertase activity"/>
    <property type="evidence" value="ECO:0007669"/>
    <property type="project" value="InterPro"/>
</dbReference>
<evidence type="ECO:0000259" key="14">
    <source>
        <dbReference type="Pfam" id="PF02096"/>
    </source>
</evidence>
<dbReference type="CDD" id="cd20070">
    <property type="entry name" value="5TM_YidC_Alb3"/>
    <property type="match status" value="1"/>
</dbReference>
<evidence type="ECO:0000256" key="10">
    <source>
        <dbReference type="ARBA" id="ARBA00023186"/>
    </source>
</evidence>
<dbReference type="STRING" id="639282.DEFDS_0349"/>
<keyword evidence="4 13" id="KW-0813">Transport</keyword>
<keyword evidence="7 13" id="KW-0653">Protein transport</keyword>
<dbReference type="InterPro" id="IPR019998">
    <property type="entry name" value="Membr_insert_YidC"/>
</dbReference>
<dbReference type="InterPro" id="IPR047196">
    <property type="entry name" value="YidC_ALB_C"/>
</dbReference>
<dbReference type="GO" id="GO:0051205">
    <property type="term" value="P:protein insertion into membrane"/>
    <property type="evidence" value="ECO:0007669"/>
    <property type="project" value="TreeGrafter"/>
</dbReference>
<dbReference type="GO" id="GO:0005886">
    <property type="term" value="C:plasma membrane"/>
    <property type="evidence" value="ECO:0007669"/>
    <property type="project" value="UniProtKB-SubCell"/>
</dbReference>
<keyword evidence="17" id="KW-1185">Reference proteome</keyword>
<dbReference type="NCBIfam" id="TIGR03592">
    <property type="entry name" value="yidC_oxa1_cterm"/>
    <property type="match status" value="1"/>
</dbReference>
<dbReference type="PANTHER" id="PTHR12428:SF65">
    <property type="entry name" value="CYTOCHROME C OXIDASE ASSEMBLY PROTEIN COX18, MITOCHONDRIAL"/>
    <property type="match status" value="1"/>
</dbReference>
<evidence type="ECO:0000256" key="2">
    <source>
        <dbReference type="ARBA" id="ARBA00010527"/>
    </source>
</evidence>
<evidence type="ECO:0000256" key="12">
    <source>
        <dbReference type="ARBA" id="ARBA00033342"/>
    </source>
</evidence>
<dbReference type="Pfam" id="PF14849">
    <property type="entry name" value="YidC_periplas"/>
    <property type="match status" value="1"/>
</dbReference>
<sequence length="504" mass="57884">MDKRTLIAVLLSILVLMIFQFMYTPSQAPVVSENKTAESTPNVNKEPEKIDLNIAQKSNEKSFKPDVFEVSTDYVSISFDKNSGDVYSAAILKYRNKDIGKVVFKDGEKNYLSIDNLNYDKVEYNLEKGKDNTIVNFNCFVGDVVITKSYRISNKKYLIDYYLKISNTGDKTVKLPLTITIGPDFGEGFEKSKYAFEGPIIFDGKKVYKERPDKVKKDVVVNKPLWIGYTTKYFLFSTATNFEKGFIKKYKDSAIVGGEINYILNPRETKQLKLALFTGPKEYKLLKSSGYKFEKSINFGIFSFLAIPMLLLLNMFYSFLHNYGVAIILLTIIIKIVTYPLTLKSMTSMKKMQLIQPEIQKIREKFKGDPQKMNAAMMELYKKYGVNPMGGCLPMLIQIPIFFALYKALLVSIELKGSPFFGWITDLSMKDPYYITPILMGITMFIQQKMTPQAGDPTQQKLFMFMPIIFTFLFLNFPSGLVIYWLTNNILTIIQQYFINKKTV</sequence>
<dbReference type="RefSeq" id="WP_013007098.1">
    <property type="nucleotide sequence ID" value="NC_013939.1"/>
</dbReference>
<comment type="subcellular location">
    <subcellularLocation>
        <location evidence="1 13">Cell inner membrane</location>
        <topology evidence="1 13">Multi-pass membrane protein</topology>
    </subcellularLocation>
</comment>
<evidence type="ECO:0000256" key="6">
    <source>
        <dbReference type="ARBA" id="ARBA00022692"/>
    </source>
</evidence>
<keyword evidence="6 13" id="KW-0812">Transmembrane</keyword>
<keyword evidence="13" id="KW-0997">Cell inner membrane</keyword>
<evidence type="ECO:0000256" key="5">
    <source>
        <dbReference type="ARBA" id="ARBA00022475"/>
    </source>
</evidence>
<comment type="function">
    <text evidence="13">Required for the insertion and/or proper folding and/or complex formation of integral membrane proteins into the membrane. Involved in integration of membrane proteins that insert both dependently and independently of the Sec translocase complex, as well as at least some lipoproteins. Aids folding of multispanning membrane proteins.</text>
</comment>
<reference evidence="16 17" key="1">
    <citation type="journal article" date="2010" name="DNA Res.">
        <title>Bacterial lifestyle in a deep-sea hydrothermal vent chimney revealed by the genome sequence of the thermophilic bacterium Deferribacter desulfuricans SSM1.</title>
        <authorList>
            <person name="Takaki Y."/>
            <person name="Shimamura S."/>
            <person name="Nakagawa S."/>
            <person name="Fukuhara Y."/>
            <person name="Horikawa H."/>
            <person name="Ankai A."/>
            <person name="Harada T."/>
            <person name="Hosoyama A."/>
            <person name="Oguchi A."/>
            <person name="Fukui S."/>
            <person name="Fujita N."/>
            <person name="Takami H."/>
            <person name="Takai K."/>
        </authorList>
    </citation>
    <scope>NUCLEOTIDE SEQUENCE [LARGE SCALE GENOMIC DNA]</scope>
    <source>
        <strain evidence="17">DSM 14783 / JCM 11476 / NBRC 101012 / SSM1</strain>
    </source>
</reference>
<evidence type="ECO:0000256" key="4">
    <source>
        <dbReference type="ARBA" id="ARBA00022448"/>
    </source>
</evidence>
<evidence type="ECO:0000313" key="17">
    <source>
        <dbReference type="Proteomes" id="UP000001520"/>
    </source>
</evidence>
<dbReference type="Pfam" id="PF02096">
    <property type="entry name" value="60KD_IMP"/>
    <property type="match status" value="1"/>
</dbReference>
<dbReference type="EMBL" id="AP011529">
    <property type="protein sequence ID" value="BAI79850.1"/>
    <property type="molecule type" value="Genomic_DNA"/>
</dbReference>
<feature type="transmembrane region" description="Helical" evidence="13">
    <location>
        <begin position="462"/>
        <end position="486"/>
    </location>
</feature>
<feature type="transmembrane region" description="Helical" evidence="13">
    <location>
        <begin position="392"/>
        <end position="413"/>
    </location>
</feature>
<organism evidence="16 17">
    <name type="scientific">Deferribacter desulfuricans (strain DSM 14783 / JCM 11476 / NBRC 101012 / SSM1)</name>
    <dbReference type="NCBI Taxonomy" id="639282"/>
    <lineage>
        <taxon>Bacteria</taxon>
        <taxon>Pseudomonadati</taxon>
        <taxon>Deferribacterota</taxon>
        <taxon>Deferribacteres</taxon>
        <taxon>Deferribacterales</taxon>
        <taxon>Deferribacteraceae</taxon>
        <taxon>Deferribacter</taxon>
    </lineage>
</organism>
<gene>
    <name evidence="13" type="primary">yidC</name>
    <name evidence="16" type="ordered locus">DEFDS_0349</name>
</gene>
<dbReference type="PRINTS" id="PR01900">
    <property type="entry name" value="YIDCPROTEIN"/>
</dbReference>
<comment type="similarity">
    <text evidence="2 13">Belongs to the OXA1/ALB3/YidC family. Type 1 subfamily.</text>
</comment>
<dbReference type="Gene3D" id="2.70.98.90">
    <property type="match status" value="1"/>
</dbReference>
<feature type="transmembrane region" description="Helical" evidence="13">
    <location>
        <begin position="6"/>
        <end position="23"/>
    </location>
</feature>
<proteinExistence type="inferred from homology"/>
<dbReference type="InterPro" id="IPR038221">
    <property type="entry name" value="YidC_periplasmic_sf"/>
</dbReference>
<keyword evidence="8 13" id="KW-1133">Transmembrane helix</keyword>
<evidence type="ECO:0000256" key="9">
    <source>
        <dbReference type="ARBA" id="ARBA00023136"/>
    </source>
</evidence>
<protein>
    <recommendedName>
        <fullName evidence="3 13">Membrane protein insertase YidC</fullName>
    </recommendedName>
    <alternativeName>
        <fullName evidence="12 13">Foldase YidC</fullName>
    </alternativeName>
    <alternativeName>
        <fullName evidence="11 13">Membrane integrase YidC</fullName>
    </alternativeName>
    <alternativeName>
        <fullName evidence="13">Membrane protein YidC</fullName>
    </alternativeName>
</protein>
<dbReference type="GO" id="GO:0015031">
    <property type="term" value="P:protein transport"/>
    <property type="evidence" value="ECO:0007669"/>
    <property type="project" value="UniProtKB-KW"/>
</dbReference>
<dbReference type="PRINTS" id="PR00701">
    <property type="entry name" value="60KDINNERMP"/>
</dbReference>
<accession>D3PB77</accession>
<dbReference type="Proteomes" id="UP000001520">
    <property type="component" value="Chromosome"/>
</dbReference>
<dbReference type="PANTHER" id="PTHR12428">
    <property type="entry name" value="OXA1"/>
    <property type="match status" value="1"/>
</dbReference>
<dbReference type="CDD" id="cd19961">
    <property type="entry name" value="EcYidC-like_peri"/>
    <property type="match status" value="1"/>
</dbReference>
<dbReference type="HAMAP" id="MF_01810">
    <property type="entry name" value="YidC_type1"/>
    <property type="match status" value="1"/>
</dbReference>
<name>D3PB77_DEFDS</name>
<dbReference type="AlphaFoldDB" id="D3PB77"/>
<dbReference type="HOGENOM" id="CLU_016535_3_0_0"/>
<evidence type="ECO:0000256" key="8">
    <source>
        <dbReference type="ARBA" id="ARBA00022989"/>
    </source>
</evidence>
<dbReference type="NCBIfam" id="TIGR03593">
    <property type="entry name" value="yidC_nterm"/>
    <property type="match status" value="1"/>
</dbReference>
<evidence type="ECO:0000256" key="7">
    <source>
        <dbReference type="ARBA" id="ARBA00022927"/>
    </source>
</evidence>
<evidence type="ECO:0000256" key="3">
    <source>
        <dbReference type="ARBA" id="ARBA00015325"/>
    </source>
</evidence>
<dbReference type="InterPro" id="IPR028053">
    <property type="entry name" value="Membr_insert_YidC_N"/>
</dbReference>
<comment type="subunit">
    <text evidence="13">Interacts with the Sec translocase complex via SecD. Specifically interacts with transmembrane segments of nascent integral membrane proteins during membrane integration.</text>
</comment>
<dbReference type="InterPro" id="IPR028055">
    <property type="entry name" value="YidC/Oxa/ALB_C"/>
</dbReference>
<keyword evidence="5 13" id="KW-1003">Cell membrane</keyword>
<keyword evidence="10 13" id="KW-0143">Chaperone</keyword>
<dbReference type="OrthoDB" id="9780552at2"/>
<feature type="domain" description="Membrane insertase YidC/Oxa/ALB C-terminal" evidence="14">
    <location>
        <begin position="323"/>
        <end position="501"/>
    </location>
</feature>
<feature type="domain" description="Membrane insertase YidC N-terminal" evidence="15">
    <location>
        <begin position="69"/>
        <end position="310"/>
    </location>
</feature>
<dbReference type="eggNOG" id="COG0706">
    <property type="taxonomic scope" value="Bacteria"/>
</dbReference>
<feature type="transmembrane region" description="Helical" evidence="13">
    <location>
        <begin position="297"/>
        <end position="317"/>
    </location>
</feature>
<evidence type="ECO:0000256" key="11">
    <source>
        <dbReference type="ARBA" id="ARBA00033245"/>
    </source>
</evidence>
<evidence type="ECO:0000313" key="16">
    <source>
        <dbReference type="EMBL" id="BAI79850.1"/>
    </source>
</evidence>
<evidence type="ECO:0000256" key="13">
    <source>
        <dbReference type="HAMAP-Rule" id="MF_01810"/>
    </source>
</evidence>
<feature type="transmembrane region" description="Helical" evidence="13">
    <location>
        <begin position="323"/>
        <end position="343"/>
    </location>
</feature>
<evidence type="ECO:0000259" key="15">
    <source>
        <dbReference type="Pfam" id="PF14849"/>
    </source>
</evidence>
<evidence type="ECO:0000256" key="1">
    <source>
        <dbReference type="ARBA" id="ARBA00004429"/>
    </source>
</evidence>